<dbReference type="SUPFAM" id="SSF55729">
    <property type="entry name" value="Acyl-CoA N-acyltransferases (Nat)"/>
    <property type="match status" value="1"/>
</dbReference>
<name>A0A557RHX8_9RHOO</name>
<dbReference type="Gene3D" id="3.40.630.30">
    <property type="match status" value="1"/>
</dbReference>
<proteinExistence type="predicted"/>
<gene>
    <name evidence="2" type="ORF">FHP89_20465</name>
</gene>
<protein>
    <submittedName>
        <fullName evidence="2">GNAT family N-acetyltransferase</fullName>
    </submittedName>
</protein>
<feature type="domain" description="N-acetyltransferase" evidence="1">
    <location>
        <begin position="5"/>
        <end position="118"/>
    </location>
</feature>
<reference evidence="2 3" key="1">
    <citation type="submission" date="2019-07" db="EMBL/GenBank/DDBJ databases">
        <title>The pathways for chlorine oxyanion respiration interact through the shared metabolite chlorate.</title>
        <authorList>
            <person name="Barnum T.P."/>
            <person name="Cheng Y."/>
            <person name="Hill K.A."/>
            <person name="Lucas L.N."/>
            <person name="Carlson H.K."/>
            <person name="Coates J.D."/>
        </authorList>
    </citation>
    <scope>NUCLEOTIDE SEQUENCE [LARGE SCALE GENOMIC DNA]</scope>
    <source>
        <strain evidence="2 3">SFB-1</strain>
    </source>
</reference>
<dbReference type="Pfam" id="PF13302">
    <property type="entry name" value="Acetyltransf_3"/>
    <property type="match status" value="1"/>
</dbReference>
<accession>A0A557RHX8</accession>
<dbReference type="AlphaFoldDB" id="A0A557RHX8"/>
<dbReference type="GO" id="GO:0016747">
    <property type="term" value="F:acyltransferase activity, transferring groups other than amino-acyl groups"/>
    <property type="evidence" value="ECO:0007669"/>
    <property type="project" value="InterPro"/>
</dbReference>
<dbReference type="Proteomes" id="UP000318349">
    <property type="component" value="Unassembled WGS sequence"/>
</dbReference>
<sequence>MNLKRVRLSEVSVSDLVALHNTPGVLRHMPLAGAVFDEARCGQWVQAKEAQWTTHGYGPWGLLIDDAFAGWGGFQCEQGDADFALVLSPAYWGYGRPIFQHFIRLAFDDMGLESVTALLPPSRGHASGLRRLGFEPDGSVRIDGAVFCRYRLRAPG</sequence>
<comment type="caution">
    <text evidence="2">The sequence shown here is derived from an EMBL/GenBank/DDBJ whole genome shotgun (WGS) entry which is preliminary data.</text>
</comment>
<evidence type="ECO:0000313" key="3">
    <source>
        <dbReference type="Proteomes" id="UP000318349"/>
    </source>
</evidence>
<evidence type="ECO:0000259" key="1">
    <source>
        <dbReference type="Pfam" id="PF13302"/>
    </source>
</evidence>
<evidence type="ECO:0000313" key="2">
    <source>
        <dbReference type="EMBL" id="TVO70375.1"/>
    </source>
</evidence>
<dbReference type="EMBL" id="VMNI01000033">
    <property type="protein sequence ID" value="TVO70375.1"/>
    <property type="molecule type" value="Genomic_DNA"/>
</dbReference>
<organism evidence="2 3">
    <name type="scientific">Denitromonas halophila</name>
    <dbReference type="NCBI Taxonomy" id="1629404"/>
    <lineage>
        <taxon>Bacteria</taxon>
        <taxon>Pseudomonadati</taxon>
        <taxon>Pseudomonadota</taxon>
        <taxon>Betaproteobacteria</taxon>
        <taxon>Rhodocyclales</taxon>
        <taxon>Zoogloeaceae</taxon>
        <taxon>Denitromonas</taxon>
    </lineage>
</organism>
<dbReference type="InterPro" id="IPR000182">
    <property type="entry name" value="GNAT_dom"/>
</dbReference>
<dbReference type="InterPro" id="IPR016181">
    <property type="entry name" value="Acyl_CoA_acyltransferase"/>
</dbReference>
<keyword evidence="2" id="KW-0808">Transferase</keyword>